<reference evidence="5 6" key="1">
    <citation type="submission" date="2024-08" db="EMBL/GenBank/DDBJ databases">
        <title>Gnathostoma spinigerum genome.</title>
        <authorList>
            <person name="Gonzalez-Bertolin B."/>
            <person name="Monzon S."/>
            <person name="Zaballos A."/>
            <person name="Jimenez P."/>
            <person name="Dekumyoy P."/>
            <person name="Varona S."/>
            <person name="Cuesta I."/>
            <person name="Sumanam S."/>
            <person name="Adisakwattana P."/>
            <person name="Gasser R.B."/>
            <person name="Hernandez-Gonzalez A."/>
            <person name="Young N.D."/>
            <person name="Perteguer M.J."/>
        </authorList>
    </citation>
    <scope>NUCLEOTIDE SEQUENCE [LARGE SCALE GENOMIC DNA]</scope>
    <source>
        <strain evidence="5">AL3</strain>
        <tissue evidence="5">Liver</tissue>
    </source>
</reference>
<feature type="domain" description="V-SNARE coiled-coil homology" evidence="4">
    <location>
        <begin position="318"/>
        <end position="382"/>
    </location>
</feature>
<organism evidence="5 6">
    <name type="scientific">Gnathostoma spinigerum</name>
    <dbReference type="NCBI Taxonomy" id="75299"/>
    <lineage>
        <taxon>Eukaryota</taxon>
        <taxon>Metazoa</taxon>
        <taxon>Ecdysozoa</taxon>
        <taxon>Nematoda</taxon>
        <taxon>Chromadorea</taxon>
        <taxon>Rhabditida</taxon>
        <taxon>Spirurina</taxon>
        <taxon>Gnathostomatomorpha</taxon>
        <taxon>Gnathostomatoidea</taxon>
        <taxon>Gnathostomatidae</taxon>
        <taxon>Gnathostoma</taxon>
    </lineage>
</organism>
<keyword evidence="3" id="KW-0175">Coiled coil</keyword>
<evidence type="ECO:0000256" key="3">
    <source>
        <dbReference type="PROSITE-ProRule" id="PRU00290"/>
    </source>
</evidence>
<dbReference type="AlphaFoldDB" id="A0ABD6EJL9"/>
<evidence type="ECO:0000256" key="2">
    <source>
        <dbReference type="ARBA" id="ARBA00022490"/>
    </source>
</evidence>
<dbReference type="SUPFAM" id="SSF58038">
    <property type="entry name" value="SNARE fusion complex"/>
    <property type="match status" value="1"/>
</dbReference>
<evidence type="ECO:0000313" key="5">
    <source>
        <dbReference type="EMBL" id="MFH4979750.1"/>
    </source>
</evidence>
<dbReference type="InterPro" id="IPR042855">
    <property type="entry name" value="V_SNARE_CC"/>
</dbReference>
<dbReference type="GO" id="GO:0005737">
    <property type="term" value="C:cytoplasm"/>
    <property type="evidence" value="ECO:0007669"/>
    <property type="project" value="UniProtKB-SubCell"/>
</dbReference>
<dbReference type="PANTHER" id="PTHR10241:SF25">
    <property type="entry name" value="TOMOSYN, ISOFORM C"/>
    <property type="match status" value="1"/>
</dbReference>
<evidence type="ECO:0000259" key="4">
    <source>
        <dbReference type="PROSITE" id="PS50892"/>
    </source>
</evidence>
<sequence length="383" mass="41768">MQKKITLVGDFVTDTNASPSLWIGTSKGSCIVFNLLLPIDRMTSTVVVAPSGSALRTKGHLLYYAFLDQSFCIITAASESYKVAIYPKDIDMSKTTSVPTCSSEKTIQNKVITKCSLSPTYSNASDYAKEDDFCQLVTVVSEEEIRTLTLPSYCQVFFHHPDIPLVMARSSHIRGHPILMALNAAGHIAVFSLPTVRPLFSSPLCGFSVDIGDPICRKTSFSEHGLGIYSITPSEVQKFTVCSELAAQVNDCLGDIYVPTEMPEPPKTSFLKGVSSLFAAQKDDVDLDNIFADKGLTNSSQANPMRSMVKVIPGPSANMEQAQARGVSAGQAAQMAIQALSERGEKLSATVDATERLRDNAMNFSQKTGKLVEKYEKKKWYNL</sequence>
<accession>A0ABD6EJL9</accession>
<dbReference type="Gene3D" id="1.20.5.110">
    <property type="match status" value="1"/>
</dbReference>
<dbReference type="PROSITE" id="PS50892">
    <property type="entry name" value="V_SNARE"/>
    <property type="match status" value="1"/>
</dbReference>
<protein>
    <recommendedName>
        <fullName evidence="4">V-SNARE coiled-coil homology domain-containing protein</fullName>
    </recommendedName>
</protein>
<evidence type="ECO:0000256" key="1">
    <source>
        <dbReference type="ARBA" id="ARBA00004496"/>
    </source>
</evidence>
<gene>
    <name evidence="5" type="ORF">AB6A40_006459</name>
</gene>
<dbReference type="CDD" id="cd15873">
    <property type="entry name" value="R-SNARE_STXBP5_6"/>
    <property type="match status" value="1"/>
</dbReference>
<proteinExistence type="predicted"/>
<comment type="caution">
    <text evidence="5">The sequence shown here is derived from an EMBL/GenBank/DDBJ whole genome shotgun (WGS) entry which is preliminary data.</text>
</comment>
<dbReference type="PANTHER" id="PTHR10241">
    <property type="entry name" value="LETHAL 2 GIANT LARVAE PROTEIN"/>
    <property type="match status" value="1"/>
</dbReference>
<keyword evidence="2" id="KW-0963">Cytoplasm</keyword>
<dbReference type="Proteomes" id="UP001608902">
    <property type="component" value="Unassembled WGS sequence"/>
</dbReference>
<comment type="subcellular location">
    <subcellularLocation>
        <location evidence="1">Cytoplasm</location>
    </subcellularLocation>
</comment>
<dbReference type="EMBL" id="JBGFUD010004588">
    <property type="protein sequence ID" value="MFH4979750.1"/>
    <property type="molecule type" value="Genomic_DNA"/>
</dbReference>
<keyword evidence="6" id="KW-1185">Reference proteome</keyword>
<evidence type="ECO:0000313" key="6">
    <source>
        <dbReference type="Proteomes" id="UP001608902"/>
    </source>
</evidence>
<name>A0ABD6EJL9_9BILA</name>